<protein>
    <submittedName>
        <fullName evidence="2">Uncharacterized protein</fullName>
    </submittedName>
</protein>
<dbReference type="AlphaFoldDB" id="A0A9Q9CIX6"/>
<organism evidence="2 4">
    <name type="scientific">Turicibacter bilis</name>
    <dbReference type="NCBI Taxonomy" id="2735723"/>
    <lineage>
        <taxon>Bacteria</taxon>
        <taxon>Bacillati</taxon>
        <taxon>Bacillota</taxon>
        <taxon>Erysipelotrichia</taxon>
        <taxon>Erysipelotrichales</taxon>
        <taxon>Turicibacteraceae</taxon>
        <taxon>Turicibacter</taxon>
    </lineage>
</organism>
<dbReference type="Proteomes" id="UP001058072">
    <property type="component" value="Chromosome"/>
</dbReference>
<reference evidence="2 3" key="1">
    <citation type="submission" date="2021-03" db="EMBL/GenBank/DDBJ databases">
        <title>Comparative Genomics and Metabolomics in the genus Turicibacter.</title>
        <authorList>
            <person name="Maki J."/>
            <person name="Looft T."/>
        </authorList>
    </citation>
    <scope>NUCLEOTIDE SEQUENCE</scope>
    <source>
        <strain evidence="2">ISU324</strain>
        <strain evidence="1 3">MMM721</strain>
    </source>
</reference>
<dbReference type="EMBL" id="CP071250">
    <property type="protein sequence ID" value="UUF09393.1"/>
    <property type="molecule type" value="Genomic_DNA"/>
</dbReference>
<accession>A0A9Q9CIX6</accession>
<evidence type="ECO:0000313" key="2">
    <source>
        <dbReference type="EMBL" id="UUF09393.1"/>
    </source>
</evidence>
<name>A0A9Q9CIX6_9FIRM</name>
<gene>
    <name evidence="1" type="ORF">J0J69_08590</name>
    <name evidence="2" type="ORF">J0J70_05400</name>
</gene>
<sequence length="144" mass="17052">MIKQVISEIKQQLQCANIIDCQINEYQLQKLYDGMIDQSMHPEDYFPYFVSYGLLLLHLDTHNQLLDSSNEEQCRNIILYGDLFYSLYYEYSIKHTFSLIKHNMARVLESIEIQSIHHQNSSVYLLNTWIKIMKQEGLNDGLLI</sequence>
<dbReference type="Proteomes" id="UP001058016">
    <property type="component" value="Chromosome"/>
</dbReference>
<evidence type="ECO:0000313" key="1">
    <source>
        <dbReference type="EMBL" id="UUF05154.1"/>
    </source>
</evidence>
<evidence type="ECO:0000313" key="3">
    <source>
        <dbReference type="Proteomes" id="UP001058016"/>
    </source>
</evidence>
<evidence type="ECO:0000313" key="4">
    <source>
        <dbReference type="Proteomes" id="UP001058072"/>
    </source>
</evidence>
<dbReference type="EMBL" id="CP071249">
    <property type="protein sequence ID" value="UUF05154.1"/>
    <property type="molecule type" value="Genomic_DNA"/>
</dbReference>
<proteinExistence type="predicted"/>
<keyword evidence="3" id="KW-1185">Reference proteome</keyword>
<dbReference type="RefSeq" id="WP_055276672.1">
    <property type="nucleotide sequence ID" value="NZ_CP071249.1"/>
</dbReference>